<feature type="compositionally biased region" description="Low complexity" evidence="1">
    <location>
        <begin position="58"/>
        <end position="82"/>
    </location>
</feature>
<evidence type="ECO:0000313" key="2">
    <source>
        <dbReference type="EMBL" id="KAG2597623.1"/>
    </source>
</evidence>
<reference evidence="2" key="1">
    <citation type="submission" date="2020-05" db="EMBL/GenBank/DDBJ databases">
        <title>WGS assembly of Panicum virgatum.</title>
        <authorList>
            <person name="Lovell J.T."/>
            <person name="Jenkins J."/>
            <person name="Shu S."/>
            <person name="Juenger T.E."/>
            <person name="Schmutz J."/>
        </authorList>
    </citation>
    <scope>NUCLEOTIDE SEQUENCE</scope>
    <source>
        <strain evidence="2">AP13</strain>
    </source>
</reference>
<feature type="region of interest" description="Disordered" evidence="1">
    <location>
        <begin position="1"/>
        <end position="186"/>
    </location>
</feature>
<evidence type="ECO:0000313" key="3">
    <source>
        <dbReference type="Proteomes" id="UP000823388"/>
    </source>
</evidence>
<sequence length="186" mass="19709">MATPEAPRAPPRAARARRRPELRPPGHGSPEPDPTAAGGRDRGSGRGGREREARRRGPYAAAASSSSSPVDPLSSRPRGPISRPRRRATQAELEATPPQRKGARRAGGGPGRRGARGRGGRRRPGGRRRRAPRGSCREEAPGPCPDALEAAAAAMAPRGSAMAARRQRPLPLHLESLRPQPSSARQ</sequence>
<dbReference type="EMBL" id="CM029045">
    <property type="protein sequence ID" value="KAG2597623.1"/>
    <property type="molecule type" value="Genomic_DNA"/>
</dbReference>
<protein>
    <submittedName>
        <fullName evidence="2">Uncharacterized protein</fullName>
    </submittedName>
</protein>
<feature type="compositionally biased region" description="Basic residues" evidence="1">
    <location>
        <begin position="113"/>
        <end position="132"/>
    </location>
</feature>
<organism evidence="2 3">
    <name type="scientific">Panicum virgatum</name>
    <name type="common">Blackwell switchgrass</name>
    <dbReference type="NCBI Taxonomy" id="38727"/>
    <lineage>
        <taxon>Eukaryota</taxon>
        <taxon>Viridiplantae</taxon>
        <taxon>Streptophyta</taxon>
        <taxon>Embryophyta</taxon>
        <taxon>Tracheophyta</taxon>
        <taxon>Spermatophyta</taxon>
        <taxon>Magnoliopsida</taxon>
        <taxon>Liliopsida</taxon>
        <taxon>Poales</taxon>
        <taxon>Poaceae</taxon>
        <taxon>PACMAD clade</taxon>
        <taxon>Panicoideae</taxon>
        <taxon>Panicodae</taxon>
        <taxon>Paniceae</taxon>
        <taxon>Panicinae</taxon>
        <taxon>Panicum</taxon>
        <taxon>Panicum sect. Hiantes</taxon>
    </lineage>
</organism>
<feature type="compositionally biased region" description="Low complexity" evidence="1">
    <location>
        <begin position="147"/>
        <end position="164"/>
    </location>
</feature>
<name>A0A8T0SKV4_PANVG</name>
<keyword evidence="3" id="KW-1185">Reference proteome</keyword>
<proteinExistence type="predicted"/>
<accession>A0A8T0SKV4</accession>
<dbReference type="Proteomes" id="UP000823388">
    <property type="component" value="Chromosome 5K"/>
</dbReference>
<evidence type="ECO:0000256" key="1">
    <source>
        <dbReference type="SAM" id="MobiDB-lite"/>
    </source>
</evidence>
<comment type="caution">
    <text evidence="2">The sequence shown here is derived from an EMBL/GenBank/DDBJ whole genome shotgun (WGS) entry which is preliminary data.</text>
</comment>
<gene>
    <name evidence="2" type="ORF">PVAP13_5KG238707</name>
</gene>
<dbReference type="AlphaFoldDB" id="A0A8T0SKV4"/>
<feature type="compositionally biased region" description="Basic and acidic residues" evidence="1">
    <location>
        <begin position="39"/>
        <end position="55"/>
    </location>
</feature>